<dbReference type="RefSeq" id="WP_245707244.1">
    <property type="nucleotide sequence ID" value="NZ_FNBE01000001.1"/>
</dbReference>
<dbReference type="InterPro" id="IPR003675">
    <property type="entry name" value="Rce1/LyrA-like_dom"/>
</dbReference>
<feature type="transmembrane region" description="Helical" evidence="1">
    <location>
        <begin position="187"/>
        <end position="204"/>
    </location>
</feature>
<dbReference type="GO" id="GO:0006508">
    <property type="term" value="P:proteolysis"/>
    <property type="evidence" value="ECO:0007669"/>
    <property type="project" value="UniProtKB-KW"/>
</dbReference>
<name>A0A1G7EII2_PSEOR</name>
<evidence type="ECO:0000313" key="4">
    <source>
        <dbReference type="Proteomes" id="UP000198967"/>
    </source>
</evidence>
<dbReference type="AlphaFoldDB" id="A0A1G7EII2"/>
<feature type="transmembrane region" description="Helical" evidence="1">
    <location>
        <begin position="211"/>
        <end position="233"/>
    </location>
</feature>
<dbReference type="PIRSF" id="PIRSF026622">
    <property type="entry name" value="Proteas_026622"/>
    <property type="match status" value="1"/>
</dbReference>
<dbReference type="STRING" id="366584.SAMN05216377_101389"/>
<keyword evidence="1" id="KW-1133">Transmembrane helix</keyword>
<feature type="transmembrane region" description="Helical" evidence="1">
    <location>
        <begin position="73"/>
        <end position="94"/>
    </location>
</feature>
<sequence length="234" mass="24258">MTTATPTIMRRRVPTLALTVVLLVAVNVLTGVVWPEWAVPAKVLTAALLLLLARWCGLGWADLGLGGRGVGRGLRVGAVAVAIVVVVYGLGLLIPATRTAFEDSRAAGGVAALLYAALIRIPLGTVLIEEIAFRGVLPALVGGSWWRGTLWSSALFGLWHIVPSLGLSSANAAVGATLGGWGDVGRAALAVLATFGAGILLCWWRRWGGHLVSPVLAHLATNSLGVVAAWWVVG</sequence>
<proteinExistence type="predicted"/>
<organism evidence="3 4">
    <name type="scientific">Pseudonocardia oroxyli</name>
    <dbReference type="NCBI Taxonomy" id="366584"/>
    <lineage>
        <taxon>Bacteria</taxon>
        <taxon>Bacillati</taxon>
        <taxon>Actinomycetota</taxon>
        <taxon>Actinomycetes</taxon>
        <taxon>Pseudonocardiales</taxon>
        <taxon>Pseudonocardiaceae</taxon>
        <taxon>Pseudonocardia</taxon>
    </lineage>
</organism>
<keyword evidence="4" id="KW-1185">Reference proteome</keyword>
<dbReference type="GO" id="GO:0080120">
    <property type="term" value="P:CAAX-box protein maturation"/>
    <property type="evidence" value="ECO:0007669"/>
    <property type="project" value="UniProtKB-ARBA"/>
</dbReference>
<keyword evidence="1" id="KW-0472">Membrane</keyword>
<accession>A0A1G7EII2</accession>
<keyword evidence="3" id="KW-0645">Protease</keyword>
<dbReference type="Proteomes" id="UP000198967">
    <property type="component" value="Unassembled WGS sequence"/>
</dbReference>
<keyword evidence="1" id="KW-0812">Transmembrane</keyword>
<dbReference type="EMBL" id="FNBE01000001">
    <property type="protein sequence ID" value="SDE63463.1"/>
    <property type="molecule type" value="Genomic_DNA"/>
</dbReference>
<feature type="domain" description="CAAX prenyl protease 2/Lysostaphin resistance protein A-like" evidence="2">
    <location>
        <begin position="115"/>
        <end position="223"/>
    </location>
</feature>
<keyword evidence="3" id="KW-0378">Hydrolase</keyword>
<dbReference type="Pfam" id="PF02517">
    <property type="entry name" value="Rce1-like"/>
    <property type="match status" value="1"/>
</dbReference>
<feature type="transmembrane region" description="Helical" evidence="1">
    <location>
        <begin position="106"/>
        <end position="128"/>
    </location>
</feature>
<evidence type="ECO:0000256" key="1">
    <source>
        <dbReference type="SAM" id="Phobius"/>
    </source>
</evidence>
<gene>
    <name evidence="3" type="ORF">SAMN05216377_101389</name>
</gene>
<feature type="transmembrane region" description="Helical" evidence="1">
    <location>
        <begin position="149"/>
        <end position="167"/>
    </location>
</feature>
<feature type="transmembrane region" description="Helical" evidence="1">
    <location>
        <begin position="41"/>
        <end position="61"/>
    </location>
</feature>
<dbReference type="InterPro" id="IPR015837">
    <property type="entry name" value="UCP026622_CAAX_protease"/>
</dbReference>
<evidence type="ECO:0000313" key="3">
    <source>
        <dbReference type="EMBL" id="SDE63463.1"/>
    </source>
</evidence>
<reference evidence="3 4" key="1">
    <citation type="submission" date="2016-10" db="EMBL/GenBank/DDBJ databases">
        <authorList>
            <person name="de Groot N.N."/>
        </authorList>
    </citation>
    <scope>NUCLEOTIDE SEQUENCE [LARGE SCALE GENOMIC DNA]</scope>
    <source>
        <strain evidence="3 4">CGMCC 4.3143</strain>
    </source>
</reference>
<protein>
    <submittedName>
        <fullName evidence="3">CAAX protease self-immunity</fullName>
    </submittedName>
</protein>
<evidence type="ECO:0000259" key="2">
    <source>
        <dbReference type="Pfam" id="PF02517"/>
    </source>
</evidence>
<dbReference type="GO" id="GO:0004175">
    <property type="term" value="F:endopeptidase activity"/>
    <property type="evidence" value="ECO:0007669"/>
    <property type="project" value="UniProtKB-ARBA"/>
</dbReference>